<comment type="subcellular location">
    <subcellularLocation>
        <location evidence="1">Cytoplasm</location>
    </subcellularLocation>
</comment>
<dbReference type="CDD" id="cd00006">
    <property type="entry name" value="PTS_IIA_man"/>
    <property type="match status" value="1"/>
</dbReference>
<keyword evidence="2" id="KW-0813">Transport</keyword>
<dbReference type="InterPro" id="IPR036662">
    <property type="entry name" value="PTS_EIIA_man-typ_sf"/>
</dbReference>
<keyword evidence="7" id="KW-0418">Kinase</keyword>
<organism evidence="9 10">
    <name type="scientific">Geosporobacter ferrireducens</name>
    <dbReference type="NCBI Taxonomy" id="1424294"/>
    <lineage>
        <taxon>Bacteria</taxon>
        <taxon>Bacillati</taxon>
        <taxon>Bacillota</taxon>
        <taxon>Clostridia</taxon>
        <taxon>Peptostreptococcales</taxon>
        <taxon>Thermotaleaceae</taxon>
        <taxon>Geosporobacter</taxon>
    </lineage>
</organism>
<dbReference type="PANTHER" id="PTHR33799:SF1">
    <property type="entry name" value="PTS SYSTEM MANNOSE-SPECIFIC EIIAB COMPONENT-RELATED"/>
    <property type="match status" value="1"/>
</dbReference>
<dbReference type="InterPro" id="IPR051471">
    <property type="entry name" value="Bacterial_PTS_sugar_comp"/>
</dbReference>
<dbReference type="Pfam" id="PF03610">
    <property type="entry name" value="EIIA-man"/>
    <property type="match status" value="1"/>
</dbReference>
<name>A0A1D8GHE3_9FIRM</name>
<dbReference type="GO" id="GO:0016301">
    <property type="term" value="F:kinase activity"/>
    <property type="evidence" value="ECO:0007669"/>
    <property type="project" value="UniProtKB-KW"/>
</dbReference>
<dbReference type="SUPFAM" id="SSF53062">
    <property type="entry name" value="PTS system fructose IIA component-like"/>
    <property type="match status" value="1"/>
</dbReference>
<dbReference type="Gene3D" id="3.40.50.510">
    <property type="entry name" value="Phosphotransferase system, mannose-type IIA component"/>
    <property type="match status" value="1"/>
</dbReference>
<dbReference type="EMBL" id="CP017269">
    <property type="protein sequence ID" value="AOT70322.1"/>
    <property type="molecule type" value="Genomic_DNA"/>
</dbReference>
<dbReference type="RefSeq" id="WP_069976964.1">
    <property type="nucleotide sequence ID" value="NZ_CP017269.1"/>
</dbReference>
<evidence type="ECO:0000313" key="10">
    <source>
        <dbReference type="Proteomes" id="UP000095743"/>
    </source>
</evidence>
<dbReference type="STRING" id="1424294.Gferi_12400"/>
<evidence type="ECO:0000256" key="4">
    <source>
        <dbReference type="ARBA" id="ARBA00022597"/>
    </source>
</evidence>
<dbReference type="GO" id="GO:0016020">
    <property type="term" value="C:membrane"/>
    <property type="evidence" value="ECO:0007669"/>
    <property type="project" value="InterPro"/>
</dbReference>
<dbReference type="Proteomes" id="UP000095743">
    <property type="component" value="Chromosome"/>
</dbReference>
<evidence type="ECO:0000259" key="8">
    <source>
        <dbReference type="PROSITE" id="PS51096"/>
    </source>
</evidence>
<dbReference type="OrthoDB" id="9799827at2"/>
<evidence type="ECO:0000256" key="7">
    <source>
        <dbReference type="ARBA" id="ARBA00022777"/>
    </source>
</evidence>
<evidence type="ECO:0000256" key="5">
    <source>
        <dbReference type="ARBA" id="ARBA00022679"/>
    </source>
</evidence>
<evidence type="ECO:0000256" key="6">
    <source>
        <dbReference type="ARBA" id="ARBA00022683"/>
    </source>
</evidence>
<dbReference type="InterPro" id="IPR033887">
    <property type="entry name" value="PTS_IIA_man"/>
</dbReference>
<evidence type="ECO:0000313" key="9">
    <source>
        <dbReference type="EMBL" id="AOT70322.1"/>
    </source>
</evidence>
<evidence type="ECO:0000256" key="3">
    <source>
        <dbReference type="ARBA" id="ARBA00022490"/>
    </source>
</evidence>
<protein>
    <recommendedName>
        <fullName evidence="8">PTS EIIA type-4 domain-containing protein</fullName>
    </recommendedName>
</protein>
<keyword evidence="10" id="KW-1185">Reference proteome</keyword>
<dbReference type="InterPro" id="IPR004701">
    <property type="entry name" value="PTS_EIIA_man-typ"/>
</dbReference>
<reference evidence="9 10" key="1">
    <citation type="submission" date="2016-09" db="EMBL/GenBank/DDBJ databases">
        <title>Genomic analysis reveals versatility of anaerobic energy metabolism of Geosporobacter ferrireducens IRF9 of phylum Firmicutes.</title>
        <authorList>
            <person name="Kim S.-J."/>
        </authorList>
    </citation>
    <scope>NUCLEOTIDE SEQUENCE [LARGE SCALE GENOMIC DNA]</scope>
    <source>
        <strain evidence="9 10">IRF9</strain>
    </source>
</reference>
<dbReference type="AlphaFoldDB" id="A0A1D8GHE3"/>
<dbReference type="GO" id="GO:0005737">
    <property type="term" value="C:cytoplasm"/>
    <property type="evidence" value="ECO:0007669"/>
    <property type="project" value="UniProtKB-SubCell"/>
</dbReference>
<sequence length="141" mass="15434">MVAFVITGHNHFASGMISAVEMIMGEQKNVGIVDFLPEDDINVLDRKLMESFEKLDTTEGVIIFADLPGGSPFNRSMVMLAENPKFNIHVLSGTNLPLLVEALNARTYTSGVSQMIADLVNISSSTIVYGNKMLEDHMGKE</sequence>
<dbReference type="PROSITE" id="PS51096">
    <property type="entry name" value="PTS_EIIA_TYPE_4"/>
    <property type="match status" value="1"/>
</dbReference>
<feature type="domain" description="PTS EIIA type-4" evidence="8">
    <location>
        <begin position="1"/>
        <end position="127"/>
    </location>
</feature>
<keyword evidence="6" id="KW-0598">Phosphotransferase system</keyword>
<keyword evidence="3" id="KW-0963">Cytoplasm</keyword>
<proteinExistence type="predicted"/>
<dbReference type="PANTHER" id="PTHR33799">
    <property type="entry name" value="PTS PERMEASE-RELATED-RELATED"/>
    <property type="match status" value="1"/>
</dbReference>
<keyword evidence="5" id="KW-0808">Transferase</keyword>
<evidence type="ECO:0000256" key="2">
    <source>
        <dbReference type="ARBA" id="ARBA00022448"/>
    </source>
</evidence>
<dbReference type="KEGG" id="gfe:Gferi_12400"/>
<accession>A0A1D8GHE3</accession>
<gene>
    <name evidence="9" type="ORF">Gferi_12400</name>
</gene>
<evidence type="ECO:0000256" key="1">
    <source>
        <dbReference type="ARBA" id="ARBA00004496"/>
    </source>
</evidence>
<keyword evidence="4" id="KW-0762">Sugar transport</keyword>
<dbReference type="GO" id="GO:0009401">
    <property type="term" value="P:phosphoenolpyruvate-dependent sugar phosphotransferase system"/>
    <property type="evidence" value="ECO:0007669"/>
    <property type="project" value="UniProtKB-KW"/>
</dbReference>